<keyword evidence="4" id="KW-1185">Reference proteome</keyword>
<reference evidence="3" key="1">
    <citation type="journal article" date="2022" name="Toxins">
        <title>Genomic Analysis of Sphingopyxis sp. USTB-05 for Biodegrading Cyanobacterial Hepatotoxins.</title>
        <authorList>
            <person name="Liu C."/>
            <person name="Xu Q."/>
            <person name="Zhao Z."/>
            <person name="Zhang H."/>
            <person name="Liu X."/>
            <person name="Yin C."/>
            <person name="Liu Y."/>
            <person name="Yan H."/>
        </authorList>
    </citation>
    <scope>NUCLEOTIDE SEQUENCE</scope>
    <source>
        <strain evidence="3">NBD5</strain>
    </source>
</reference>
<dbReference type="Gene3D" id="3.40.50.12710">
    <property type="match status" value="1"/>
</dbReference>
<evidence type="ECO:0000256" key="1">
    <source>
        <dbReference type="ARBA" id="ARBA00022603"/>
    </source>
</evidence>
<keyword evidence="1 3" id="KW-0489">Methyltransferase</keyword>
<dbReference type="EMBL" id="CP084930">
    <property type="protein sequence ID" value="USI74083.1"/>
    <property type="molecule type" value="Genomic_DNA"/>
</dbReference>
<dbReference type="SUPFAM" id="SSF53335">
    <property type="entry name" value="S-adenosyl-L-methionine-dependent methyltransferases"/>
    <property type="match status" value="1"/>
</dbReference>
<dbReference type="PANTHER" id="PTHR12049:SF7">
    <property type="entry name" value="PROTEIN ARGININE METHYLTRANSFERASE NDUFAF7, MITOCHONDRIAL"/>
    <property type="match status" value="1"/>
</dbReference>
<evidence type="ECO:0000313" key="3">
    <source>
        <dbReference type="EMBL" id="USI74083.1"/>
    </source>
</evidence>
<name>A0ABY4XAU7_9SPHN</name>
<evidence type="ECO:0000313" key="4">
    <source>
        <dbReference type="Proteomes" id="UP001056937"/>
    </source>
</evidence>
<dbReference type="RefSeq" id="WP_252167889.1">
    <property type="nucleotide sequence ID" value="NZ_CP084930.1"/>
</dbReference>
<dbReference type="GO" id="GO:0032259">
    <property type="term" value="P:methylation"/>
    <property type="evidence" value="ECO:0007669"/>
    <property type="project" value="UniProtKB-KW"/>
</dbReference>
<dbReference type="InterPro" id="IPR003788">
    <property type="entry name" value="NDUFAF7"/>
</dbReference>
<dbReference type="InterPro" id="IPR038375">
    <property type="entry name" value="NDUFAF7_sf"/>
</dbReference>
<evidence type="ECO:0000256" key="2">
    <source>
        <dbReference type="ARBA" id="ARBA00022679"/>
    </source>
</evidence>
<accession>A0ABY4XAU7</accession>
<protein>
    <submittedName>
        <fullName evidence="3">SAM-dependent methyltransferase</fullName>
        <ecNumber evidence="3">2.1.1.-</ecNumber>
    </submittedName>
</protein>
<dbReference type="InterPro" id="IPR029063">
    <property type="entry name" value="SAM-dependent_MTases_sf"/>
</dbReference>
<dbReference type="Pfam" id="PF02636">
    <property type="entry name" value="Methyltransf_28"/>
    <property type="match status" value="1"/>
</dbReference>
<dbReference type="PANTHER" id="PTHR12049">
    <property type="entry name" value="PROTEIN ARGININE METHYLTRANSFERASE NDUFAF7, MITOCHONDRIAL"/>
    <property type="match status" value="1"/>
</dbReference>
<dbReference type="GO" id="GO:0008168">
    <property type="term" value="F:methyltransferase activity"/>
    <property type="evidence" value="ECO:0007669"/>
    <property type="project" value="UniProtKB-KW"/>
</dbReference>
<keyword evidence="2 3" id="KW-0808">Transferase</keyword>
<dbReference type="Proteomes" id="UP001056937">
    <property type="component" value="Chromosome 1"/>
</dbReference>
<proteinExistence type="predicted"/>
<gene>
    <name evidence="3" type="ORF">LHA26_06375</name>
</gene>
<sequence>MPASPDLEARLRRRIERGGAMPLAEYMALANQHYYATRDPLGAAGDFTTAPEISQMFGELIGLCLADLWLRAGRPTLAYVELGPGRGTLAEDALRAMARAGLAPDIHLVETSPVLREAQSRRLPLARHHDTLATLPADRPLLVVANEFFDALPIRQIVRGDRDWRERMVGLVDGRFAPGLGAQRFDAALPSFAAGAAPGATIETSPASVAVMGELAGRLARQGGAALVIDYGYAAPGLGDTLQAVRAHRFADPFEAPGTCDLTAHVDFQALAEAATRAGAVAYPLRDQGAWLEALGIAARAAALARAAPARADEIAAARRRLVDAAEMGTLFKLLRLSAPDWPVPAG</sequence>
<organism evidence="3 4">
    <name type="scientific">Sphingomonas morindae</name>
    <dbReference type="NCBI Taxonomy" id="1541170"/>
    <lineage>
        <taxon>Bacteria</taxon>
        <taxon>Pseudomonadati</taxon>
        <taxon>Pseudomonadota</taxon>
        <taxon>Alphaproteobacteria</taxon>
        <taxon>Sphingomonadales</taxon>
        <taxon>Sphingomonadaceae</taxon>
        <taxon>Sphingomonas</taxon>
    </lineage>
</organism>
<dbReference type="EC" id="2.1.1.-" evidence="3"/>